<keyword evidence="6 11" id="KW-0411">Iron-sulfur</keyword>
<keyword evidence="5 11" id="KW-0408">Iron</keyword>
<keyword evidence="8 11" id="KW-0238">DNA-binding</keyword>
<dbReference type="EMBL" id="JACHND010000001">
    <property type="protein sequence ID" value="MBB4706043.1"/>
    <property type="molecule type" value="Genomic_DNA"/>
</dbReference>
<feature type="binding site" evidence="11">
    <location>
        <position position="17"/>
    </location>
    <ligand>
        <name>[4Fe-4S] cluster</name>
        <dbReference type="ChEBI" id="CHEBI:49883"/>
    </ligand>
</feature>
<evidence type="ECO:0000256" key="1">
    <source>
        <dbReference type="ARBA" id="ARBA00004496"/>
    </source>
</evidence>
<evidence type="ECO:0000313" key="14">
    <source>
        <dbReference type="Proteomes" id="UP000542210"/>
    </source>
</evidence>
<evidence type="ECO:0000256" key="2">
    <source>
        <dbReference type="ARBA" id="ARBA00006597"/>
    </source>
</evidence>
<comment type="caution">
    <text evidence="13">The sequence shown here is derived from an EMBL/GenBank/DDBJ whole genome shotgun (WGS) entry which is preliminary data.</text>
</comment>
<dbReference type="GO" id="GO:0045892">
    <property type="term" value="P:negative regulation of DNA-templated transcription"/>
    <property type="evidence" value="ECO:0007669"/>
    <property type="project" value="TreeGrafter"/>
</dbReference>
<dbReference type="GO" id="GO:0047134">
    <property type="term" value="F:protein-disulfide reductase [NAD(P)H] activity"/>
    <property type="evidence" value="ECO:0007669"/>
    <property type="project" value="TreeGrafter"/>
</dbReference>
<comment type="cofactor">
    <cofactor evidence="11">
        <name>[4Fe-4S] cluster</name>
        <dbReference type="ChEBI" id="CHEBI:49883"/>
    </cofactor>
    <text evidence="11">Binds 1 [4Fe-4S] cluster per subunit. Following nitrosylation of the [4Fe-4S] cluster binds 1 [4Fe-8(NO)] cluster per subunit.</text>
</comment>
<comment type="similarity">
    <text evidence="2 11">Belongs to the WhiB family.</text>
</comment>
<evidence type="ECO:0000256" key="3">
    <source>
        <dbReference type="ARBA" id="ARBA00022485"/>
    </source>
</evidence>
<organism evidence="13 14">
    <name type="scientific">Sphaerisporangium siamense</name>
    <dbReference type="NCBI Taxonomy" id="795645"/>
    <lineage>
        <taxon>Bacteria</taxon>
        <taxon>Bacillati</taxon>
        <taxon>Actinomycetota</taxon>
        <taxon>Actinomycetes</taxon>
        <taxon>Streptosporangiales</taxon>
        <taxon>Streptosporangiaceae</taxon>
        <taxon>Sphaerisporangium</taxon>
    </lineage>
</organism>
<dbReference type="PROSITE" id="PS51674">
    <property type="entry name" value="4FE4S_WBL"/>
    <property type="match status" value="1"/>
</dbReference>
<keyword evidence="4 11" id="KW-0479">Metal-binding</keyword>
<keyword evidence="7 11" id="KW-0805">Transcription regulation</keyword>
<comment type="PTM">
    <text evidence="11">The Fe-S cluster can be nitrosylated by nitric oxide (NO).</text>
</comment>
<evidence type="ECO:0000256" key="9">
    <source>
        <dbReference type="ARBA" id="ARBA00023157"/>
    </source>
</evidence>
<dbReference type="GO" id="GO:0045454">
    <property type="term" value="P:cell redox homeostasis"/>
    <property type="evidence" value="ECO:0007669"/>
    <property type="project" value="TreeGrafter"/>
</dbReference>
<evidence type="ECO:0000256" key="5">
    <source>
        <dbReference type="ARBA" id="ARBA00023004"/>
    </source>
</evidence>
<feature type="binding site" evidence="11">
    <location>
        <position position="51"/>
    </location>
    <ligand>
        <name>[4Fe-4S] cluster</name>
        <dbReference type="ChEBI" id="CHEBI:49883"/>
    </ligand>
</feature>
<dbReference type="GO" id="GO:0035731">
    <property type="term" value="F:dinitrosyl-iron complex binding"/>
    <property type="evidence" value="ECO:0007669"/>
    <property type="project" value="UniProtKB-UniRule"/>
</dbReference>
<dbReference type="InterPro" id="IPR034768">
    <property type="entry name" value="4FE4S_WBL"/>
</dbReference>
<evidence type="ECO:0000256" key="11">
    <source>
        <dbReference type="HAMAP-Rule" id="MF_01479"/>
    </source>
</evidence>
<gene>
    <name evidence="11" type="primary">whiB</name>
    <name evidence="13" type="ORF">BJ982_007587</name>
</gene>
<keyword evidence="11" id="KW-0963">Cytoplasm</keyword>
<comment type="function">
    <text evidence="11">Acts as a transcriptional regulator. Probably redox-responsive. The apo- but not holo-form probably binds DNA.</text>
</comment>
<evidence type="ECO:0000256" key="7">
    <source>
        <dbReference type="ARBA" id="ARBA00023015"/>
    </source>
</evidence>
<dbReference type="Proteomes" id="UP000542210">
    <property type="component" value="Unassembled WGS sequence"/>
</dbReference>
<feature type="domain" description="4Fe-4S Wbl-type" evidence="12">
    <location>
        <begin position="16"/>
        <end position="75"/>
    </location>
</feature>
<evidence type="ECO:0000256" key="8">
    <source>
        <dbReference type="ARBA" id="ARBA00023125"/>
    </source>
</evidence>
<feature type="binding site" evidence="11">
    <location>
        <position position="45"/>
    </location>
    <ligand>
        <name>[4Fe-4S] cluster</name>
        <dbReference type="ChEBI" id="CHEBI:49883"/>
    </ligand>
</feature>
<evidence type="ECO:0000256" key="6">
    <source>
        <dbReference type="ARBA" id="ARBA00023014"/>
    </source>
</evidence>
<dbReference type="GO" id="GO:0003677">
    <property type="term" value="F:DNA binding"/>
    <property type="evidence" value="ECO:0007669"/>
    <property type="project" value="UniProtKB-UniRule"/>
</dbReference>
<dbReference type="AlphaFoldDB" id="A0A7W7GCG8"/>
<dbReference type="PANTHER" id="PTHR38839">
    <property type="entry name" value="TRANSCRIPTIONAL REGULATOR WHID-RELATED"/>
    <property type="match status" value="1"/>
</dbReference>
<evidence type="ECO:0000256" key="10">
    <source>
        <dbReference type="ARBA" id="ARBA00023163"/>
    </source>
</evidence>
<dbReference type="RefSeq" id="WP_184888120.1">
    <property type="nucleotide sequence ID" value="NZ_BOOV01000036.1"/>
</dbReference>
<keyword evidence="9 11" id="KW-1015">Disulfide bond</keyword>
<keyword evidence="3 11" id="KW-0004">4Fe-4S</keyword>
<keyword evidence="10 11" id="KW-0804">Transcription</keyword>
<protein>
    <recommendedName>
        <fullName evidence="11">Transcriptional regulator WhiB</fullName>
    </recommendedName>
</protein>
<dbReference type="GO" id="GO:0046872">
    <property type="term" value="F:metal ion binding"/>
    <property type="evidence" value="ECO:0007669"/>
    <property type="project" value="UniProtKB-KW"/>
</dbReference>
<sequence>MGTRAVREAGWASRGACRGADPELFFPEAPFPEQEARAKAVCAACPVILECRAYAVRAGEREGIWGGLTTAERRRLRFPPGWGRRAAS</sequence>
<dbReference type="Pfam" id="PF02467">
    <property type="entry name" value="Whib"/>
    <property type="match status" value="1"/>
</dbReference>
<feature type="binding site" evidence="11">
    <location>
        <position position="42"/>
    </location>
    <ligand>
        <name>[4Fe-4S] cluster</name>
        <dbReference type="ChEBI" id="CHEBI:49883"/>
    </ligand>
</feature>
<comment type="PTM">
    <text evidence="11">Upon Fe-S cluster removal intramolecular disulfide bonds are formed.</text>
</comment>
<keyword evidence="14" id="KW-1185">Reference proteome</keyword>
<accession>A0A7W7GCG8</accession>
<proteinExistence type="inferred from homology"/>
<reference evidence="13 14" key="1">
    <citation type="submission" date="2020-08" db="EMBL/GenBank/DDBJ databases">
        <title>Sequencing the genomes of 1000 actinobacteria strains.</title>
        <authorList>
            <person name="Klenk H.-P."/>
        </authorList>
    </citation>
    <scope>NUCLEOTIDE SEQUENCE [LARGE SCALE GENOMIC DNA]</scope>
    <source>
        <strain evidence="13 14">DSM 45784</strain>
    </source>
</reference>
<dbReference type="HAMAP" id="MF_01479">
    <property type="entry name" value="WhiB"/>
    <property type="match status" value="1"/>
</dbReference>
<name>A0A7W7GCG8_9ACTN</name>
<dbReference type="GO" id="GO:0005737">
    <property type="term" value="C:cytoplasm"/>
    <property type="evidence" value="ECO:0007669"/>
    <property type="project" value="UniProtKB-SubCell"/>
</dbReference>
<dbReference type="GO" id="GO:0051539">
    <property type="term" value="F:4 iron, 4 sulfur cluster binding"/>
    <property type="evidence" value="ECO:0007669"/>
    <property type="project" value="UniProtKB-UniRule"/>
</dbReference>
<comment type="subcellular location">
    <subcellularLocation>
        <location evidence="1 11">Cytoplasm</location>
    </subcellularLocation>
</comment>
<evidence type="ECO:0000313" key="13">
    <source>
        <dbReference type="EMBL" id="MBB4706043.1"/>
    </source>
</evidence>
<evidence type="ECO:0000256" key="4">
    <source>
        <dbReference type="ARBA" id="ARBA00022723"/>
    </source>
</evidence>
<evidence type="ECO:0000259" key="12">
    <source>
        <dbReference type="PROSITE" id="PS51674"/>
    </source>
</evidence>
<dbReference type="InterPro" id="IPR003482">
    <property type="entry name" value="Whib"/>
</dbReference>